<protein>
    <recommendedName>
        <fullName evidence="6">BREX system P-loop protein BrxC</fullName>
    </recommendedName>
</protein>
<dbReference type="InterPro" id="IPR027417">
    <property type="entry name" value="P-loop_NTPase"/>
</dbReference>
<evidence type="ECO:0000313" key="5">
    <source>
        <dbReference type="Proteomes" id="UP000381378"/>
    </source>
</evidence>
<gene>
    <name evidence="4" type="ORF">PS928_05643</name>
</gene>
<accession>A0A5E7VM64</accession>
<feature type="domain" description="Probable ATP-binding protein BrxC alpha-helical" evidence="2">
    <location>
        <begin position="883"/>
        <end position="1003"/>
    </location>
</feature>
<dbReference type="Pfam" id="PF25796">
    <property type="entry name" value="BREX_BrxC_4th"/>
    <property type="match status" value="1"/>
</dbReference>
<proteinExistence type="predicted"/>
<feature type="domain" description="Probable ATP-binding protein BrxC 4th six-stranded beta-sheet" evidence="3">
    <location>
        <begin position="567"/>
        <end position="744"/>
    </location>
</feature>
<dbReference type="AlphaFoldDB" id="A0A5E7VM64"/>
<dbReference type="InterPro" id="IPR058037">
    <property type="entry name" value="BREX_BrxC_helical"/>
</dbReference>
<feature type="domain" description="Probable ATP-binding protein BrxC winged helix-turn-helix" evidence="1">
    <location>
        <begin position="751"/>
        <end position="874"/>
    </location>
</feature>
<dbReference type="EMBL" id="CABVJF010000029">
    <property type="protein sequence ID" value="VVQ23891.1"/>
    <property type="molecule type" value="Genomic_DNA"/>
</dbReference>
<evidence type="ECO:0008006" key="6">
    <source>
        <dbReference type="Google" id="ProtNLM"/>
    </source>
</evidence>
<evidence type="ECO:0000259" key="2">
    <source>
        <dbReference type="Pfam" id="PF25792"/>
    </source>
</evidence>
<dbReference type="Pfam" id="PF25792">
    <property type="entry name" value="BREX_BrxC_helical"/>
    <property type="match status" value="1"/>
</dbReference>
<sequence length="1225" mass="137766">MSTVQIKSLFTRSIHRSINGVIKADQDDAESVWQELDEYVITRELDQHLRSFFESYLAALDNPQDASGRVGVWISGFFGSGKSHFLKILSYLLENKQVSKDAVTRQAIDFFERKIADPMLAADIKRAIAAETDVLLFNIDSKADSGDGRDAILRVFLKIFNERLGFCGDHPHIAHMERHLDDLGKFAGFKQAFADASGSTWEDERDAYHFQVDALATALSKTLGQEIKDADAWVERFENDFSLNVESFAKWVKEYLDKRGKDQRIVFLVDEVGQFIGQDTHLMLSLQTITENLGTICGGRAWVLVTSQEDIDAVLGEVRASKANDFSKIQGRFKTRLSLSSGNVDEVIQRRLLDKEPEPKDALRKIYREKADILRNQLSFTNTGRTYKAFTDEDNFAAVYPFVPYQFQLVQRIFESIRKAGATGTHLARGERSLLDAFQSAAKAVSENNVGVLVPLYRFYPSIEGFLEGVVKSTIDNAASNPSLQEFDPLVLKTLFLIRYVDEIKGNVDNLITLFIDEIDADRQGLRKQIEDSLQRLEKETLVSRNGDDFFFLTNEERDISREIKDVDLTSADEARELGQLLFDEALRGQRKFRFSDNGKDFGLNRQCDLHPLGNRIDGDLLISVISPLVDDRGTWNEQRCILESSQGEGSVLLRLEDERDLARELRLYLQTDKYITRKNDGTLPHNTKRILQDRAEENRQRRQRLSTTVDRLLREAEVYVAGNKLETKASSAPMLAEEALDYLVRNTFSKLGYIQHLSSDPQKEIQAMLATSQTPGLGLESTGEANPRALKEVSQHIELLASQSRRIVLHDLAETHYGRRPYGWPEWETVLLIVRLLFKGEVSLIGNGGPLAPQQIWNEISTPARWRTTEIQKRQQVGSGELQKARQQFKEVFQKIAPDGEDSLYSLLQNSLATWESEFKQWRALAQTGQYPGLDDIDQGLKLIGKLKAAPDSFDAIQLFLKERSALLDLSDSYGDLDNFYSSQKSAWDKLGAAQRDFQPNRPKLEKDEKAARALARIDEILSAKAPFNLIREGEGLIQTITQINDGFLREAHERADAWLDKQLAKVNAELDDLQASTDQRNKSLLALQNLRQRITKQRSLAHINDMLDEARDLADAAIDHLQLLAEQAAAKAKAAASAPAPMPVASGSGNPGLPVAESTTPIVNTPAAVVAPAAPVKKRRVVDAQLLAGSGYIETQADIDSFLAKLRKELEQAVADNQRVEIR</sequence>
<dbReference type="NCBIfam" id="NF033441">
    <property type="entry name" value="BREX_BrxC"/>
    <property type="match status" value="1"/>
</dbReference>
<evidence type="ECO:0000259" key="3">
    <source>
        <dbReference type="Pfam" id="PF25796"/>
    </source>
</evidence>
<organism evidence="4 5">
    <name type="scientific">Pseudomonas fluorescens</name>
    <dbReference type="NCBI Taxonomy" id="294"/>
    <lineage>
        <taxon>Bacteria</taxon>
        <taxon>Pseudomonadati</taxon>
        <taxon>Pseudomonadota</taxon>
        <taxon>Gammaproteobacteria</taxon>
        <taxon>Pseudomonadales</taxon>
        <taxon>Pseudomonadaceae</taxon>
        <taxon>Pseudomonas</taxon>
    </lineage>
</organism>
<reference evidence="4 5" key="1">
    <citation type="submission" date="2019-09" db="EMBL/GenBank/DDBJ databases">
        <authorList>
            <person name="Chandra G."/>
            <person name="Truman W A."/>
        </authorList>
    </citation>
    <scope>NUCLEOTIDE SEQUENCE [LARGE SCALE GENOMIC DNA]</scope>
    <source>
        <strain evidence="4">PS928</strain>
    </source>
</reference>
<dbReference type="Proteomes" id="UP000381378">
    <property type="component" value="Unassembled WGS sequence"/>
</dbReference>
<evidence type="ECO:0000313" key="4">
    <source>
        <dbReference type="EMBL" id="VVQ23891.1"/>
    </source>
</evidence>
<dbReference type="Pfam" id="PF25791">
    <property type="entry name" value="WHD_BREX_BrxC"/>
    <property type="match status" value="1"/>
</dbReference>
<dbReference type="SUPFAM" id="SSF52540">
    <property type="entry name" value="P-loop containing nucleoside triphosphate hydrolases"/>
    <property type="match status" value="1"/>
</dbReference>
<dbReference type="InterPro" id="IPR058036">
    <property type="entry name" value="BREX_BrxC_4th"/>
</dbReference>
<evidence type="ECO:0000259" key="1">
    <source>
        <dbReference type="Pfam" id="PF25791"/>
    </source>
</evidence>
<name>A0A5E7VM64_PSEFL</name>
<dbReference type="InterPro" id="IPR058038">
    <property type="entry name" value="BREX_BrxC_wHTH"/>
</dbReference>
<dbReference type="InterPro" id="IPR047679">
    <property type="entry name" value="BREX_BrxC"/>
</dbReference>